<dbReference type="SUPFAM" id="SSF50965">
    <property type="entry name" value="Galactose oxidase, central domain"/>
    <property type="match status" value="1"/>
</dbReference>
<name>A0A4Y1S1H4_PRUDU</name>
<dbReference type="InterPro" id="IPR011043">
    <property type="entry name" value="Gal_Oxase/kelch_b-propeller"/>
</dbReference>
<organism evidence="1">
    <name type="scientific">Prunus dulcis</name>
    <name type="common">Almond</name>
    <name type="synonym">Amygdalus dulcis</name>
    <dbReference type="NCBI Taxonomy" id="3755"/>
    <lineage>
        <taxon>Eukaryota</taxon>
        <taxon>Viridiplantae</taxon>
        <taxon>Streptophyta</taxon>
        <taxon>Embryophyta</taxon>
        <taxon>Tracheophyta</taxon>
        <taxon>Spermatophyta</taxon>
        <taxon>Magnoliopsida</taxon>
        <taxon>eudicotyledons</taxon>
        <taxon>Gunneridae</taxon>
        <taxon>Pentapetalae</taxon>
        <taxon>rosids</taxon>
        <taxon>fabids</taxon>
        <taxon>Rosales</taxon>
        <taxon>Rosaceae</taxon>
        <taxon>Amygdaloideae</taxon>
        <taxon>Amygdaleae</taxon>
        <taxon>Prunus</taxon>
    </lineage>
</organism>
<proteinExistence type="predicted"/>
<sequence length="333" mass="36532">MLPSEVLSQGPCSPDENSINMFTSWLTGDLHQEPLFDMWCPINVDEGSPDDYYSFMMAAGKSGSLKMLEPCKLLLLRDLVRREPGKWNSLLDSESFSQHCADPTSYSMPGQSRSGLVLLWETLNGSSTSEVQDPMGGCDGEYEVYDSVRNSWIRPGIMPSSVKLPLSLNSSQAVSIDDTLYFMRSDPEGIVSYDMSLGFGSSYNSHPLHLTDHTLAECGGRIMLGMAEGPWLLCHMGGSGNGLHVALHLSMPDCCGLKQGLWQGWSSASGDSKLPHYGYLPPAPEDTILGLPRLLLRVTTCTWVDATSFWHRCQGAVKRKVAQGNSLFRVLPA</sequence>
<gene>
    <name evidence="1" type="ORF">Prudu_023208</name>
</gene>
<dbReference type="AlphaFoldDB" id="A0A4Y1S1H4"/>
<dbReference type="EMBL" id="AP019304">
    <property type="protein sequence ID" value="BBH10421.1"/>
    <property type="molecule type" value="Genomic_DNA"/>
</dbReference>
<protein>
    <submittedName>
        <fullName evidence="1">Galactose oxidase/kelch repeat superfamily protein</fullName>
    </submittedName>
</protein>
<evidence type="ECO:0000313" key="1">
    <source>
        <dbReference type="EMBL" id="BBH10421.1"/>
    </source>
</evidence>
<accession>A0A4Y1S1H4</accession>
<reference evidence="1" key="1">
    <citation type="journal article" date="2019" name="Science">
        <title>Mutation of a bHLH transcription factor allowed almond domestication.</title>
        <authorList>
            <person name="Sanchez-Perez R."/>
            <person name="Pavan S."/>
            <person name="Mazzeo R."/>
            <person name="Moldovan C."/>
            <person name="Aiese Cigliano R."/>
            <person name="Del Cueto J."/>
            <person name="Ricciardi F."/>
            <person name="Lotti C."/>
            <person name="Ricciardi L."/>
            <person name="Dicenta F."/>
            <person name="Lopez-Marques R.L."/>
            <person name="Lindberg Moller B."/>
        </authorList>
    </citation>
    <scope>NUCLEOTIDE SEQUENCE</scope>
</reference>